<protein>
    <submittedName>
        <fullName evidence="2">Uncharacterized protein</fullName>
    </submittedName>
</protein>
<evidence type="ECO:0000313" key="2">
    <source>
        <dbReference type="EMBL" id="OXA61074.1"/>
    </source>
</evidence>
<keyword evidence="3" id="KW-1185">Reference proteome</keyword>
<feature type="region of interest" description="Disordered" evidence="1">
    <location>
        <begin position="477"/>
        <end position="498"/>
    </location>
</feature>
<evidence type="ECO:0000313" key="3">
    <source>
        <dbReference type="Proteomes" id="UP000198287"/>
    </source>
</evidence>
<feature type="compositionally biased region" description="Polar residues" evidence="1">
    <location>
        <begin position="29"/>
        <end position="51"/>
    </location>
</feature>
<dbReference type="EMBL" id="LNIX01000002">
    <property type="protein sequence ID" value="OXA61074.1"/>
    <property type="molecule type" value="Genomic_DNA"/>
</dbReference>
<reference evidence="2 3" key="1">
    <citation type="submission" date="2015-12" db="EMBL/GenBank/DDBJ databases">
        <title>The genome of Folsomia candida.</title>
        <authorList>
            <person name="Faddeeva A."/>
            <person name="Derks M.F."/>
            <person name="Anvar Y."/>
            <person name="Smit S."/>
            <person name="Van Straalen N."/>
            <person name="Roelofs D."/>
        </authorList>
    </citation>
    <scope>NUCLEOTIDE SEQUENCE [LARGE SCALE GENOMIC DNA]</scope>
    <source>
        <strain evidence="2 3">VU population</strain>
        <tissue evidence="2">Whole body</tissue>
    </source>
</reference>
<gene>
    <name evidence="2" type="ORF">Fcan01_04493</name>
</gene>
<comment type="caution">
    <text evidence="2">The sequence shown here is derived from an EMBL/GenBank/DDBJ whole genome shotgun (WGS) entry which is preliminary data.</text>
</comment>
<accession>A0A226EVG0</accession>
<proteinExistence type="predicted"/>
<organism evidence="2 3">
    <name type="scientific">Folsomia candida</name>
    <name type="common">Springtail</name>
    <dbReference type="NCBI Taxonomy" id="158441"/>
    <lineage>
        <taxon>Eukaryota</taxon>
        <taxon>Metazoa</taxon>
        <taxon>Ecdysozoa</taxon>
        <taxon>Arthropoda</taxon>
        <taxon>Hexapoda</taxon>
        <taxon>Collembola</taxon>
        <taxon>Entomobryomorpha</taxon>
        <taxon>Isotomoidea</taxon>
        <taxon>Isotomidae</taxon>
        <taxon>Proisotominae</taxon>
        <taxon>Folsomia</taxon>
    </lineage>
</organism>
<name>A0A226EVG0_FOLCA</name>
<evidence type="ECO:0000256" key="1">
    <source>
        <dbReference type="SAM" id="MobiDB-lite"/>
    </source>
</evidence>
<dbReference type="Proteomes" id="UP000198287">
    <property type="component" value="Unassembled WGS sequence"/>
</dbReference>
<dbReference type="AlphaFoldDB" id="A0A226EVG0"/>
<sequence length="498" mass="54875">MPDNNAIHPLKSSPTKLDFATGTDPPPQDSTLDNVTSHSQQVTSSKSRNNGFSNSYVTDADIWKKTLEAHNEHEKFLEKIGLSTTTTSLKNARFLNSGKPPSFALISTAGSRNRSNLKTPTVFATKSVVDGSKDNISASLDTSKLFQEFYASTKTRTFNNLAENTTALWRSGVDGFQHPIDIRRNIAFRTFHLTGGEPPKTPPHVASEELTPIRSGTTRTLFHNKKRKKFNFRGTDAMFAFDNPFETKKEIHPTTDYSNVTPRIDTGLSQIRQVGKFTSTGLPVLDDTHHPLTIGSRFKPFNYDNYRAKRQSRINDVTNRLYNNLGSIKHIRHLYSPASQQHHGLMQMMPPGIGGKDRTEIKVLPPAAATATPIPSSNVGVKPAVVAAASPFRAPGGGGTQSDHRPHHAFQATVTSRYAQNRGSGYGSMGQNKFGAPNSTAPTTITTGKKYRPSQLLPIHIPGPKHENIYIGTYTEEVERESGKNTRESGVPMKSRKR</sequence>
<feature type="region of interest" description="Disordered" evidence="1">
    <location>
        <begin position="1"/>
        <end position="51"/>
    </location>
</feature>